<feature type="chain" id="PRO_5040439577" description="Receptor L-domain domain-containing protein" evidence="1">
    <location>
        <begin position="25"/>
        <end position="388"/>
    </location>
</feature>
<dbReference type="OrthoDB" id="536881at2759"/>
<protein>
    <recommendedName>
        <fullName evidence="4">Receptor L-domain domain-containing protein</fullName>
    </recommendedName>
</protein>
<evidence type="ECO:0000313" key="3">
    <source>
        <dbReference type="Proteomes" id="UP001055219"/>
    </source>
</evidence>
<dbReference type="GeneID" id="75829230"/>
<reference evidence="2" key="1">
    <citation type="journal article" date="2021" name="J Fungi (Basel)">
        <title>Genomic and Metabolomic Analyses of the Marine Fungus Emericellopsis cladophorae: Insights into Saltwater Adaptability Mechanisms and Its Biosynthetic Potential.</title>
        <authorList>
            <person name="Goncalves M.F.M."/>
            <person name="Hilario S."/>
            <person name="Van de Peer Y."/>
            <person name="Esteves A.C."/>
            <person name="Alves A."/>
        </authorList>
    </citation>
    <scope>NUCLEOTIDE SEQUENCE</scope>
    <source>
        <strain evidence="2">MUM 19.33</strain>
    </source>
</reference>
<evidence type="ECO:0008006" key="4">
    <source>
        <dbReference type="Google" id="ProtNLM"/>
    </source>
</evidence>
<accession>A0A9P9XV10</accession>
<feature type="signal peptide" evidence="1">
    <location>
        <begin position="1"/>
        <end position="24"/>
    </location>
</feature>
<keyword evidence="1" id="KW-0732">Signal</keyword>
<organism evidence="2 3">
    <name type="scientific">Emericellopsis cladophorae</name>
    <dbReference type="NCBI Taxonomy" id="2686198"/>
    <lineage>
        <taxon>Eukaryota</taxon>
        <taxon>Fungi</taxon>
        <taxon>Dikarya</taxon>
        <taxon>Ascomycota</taxon>
        <taxon>Pezizomycotina</taxon>
        <taxon>Sordariomycetes</taxon>
        <taxon>Hypocreomycetidae</taxon>
        <taxon>Hypocreales</taxon>
        <taxon>Bionectriaceae</taxon>
        <taxon>Emericellopsis</taxon>
    </lineage>
</organism>
<name>A0A9P9XV10_9HYPO</name>
<dbReference type="Proteomes" id="UP001055219">
    <property type="component" value="Unassembled WGS sequence"/>
</dbReference>
<proteinExistence type="predicted"/>
<reference evidence="2" key="2">
    <citation type="submission" date="2022-07" db="EMBL/GenBank/DDBJ databases">
        <authorList>
            <person name="Goncalves M.F.M."/>
            <person name="Hilario S."/>
            <person name="Van De Peer Y."/>
            <person name="Esteves A.C."/>
            <person name="Alves A."/>
        </authorList>
    </citation>
    <scope>NUCLEOTIDE SEQUENCE</scope>
    <source>
        <strain evidence="2">MUM 19.33</strain>
    </source>
</reference>
<dbReference type="AlphaFoldDB" id="A0A9P9XV10"/>
<evidence type="ECO:0000313" key="2">
    <source>
        <dbReference type="EMBL" id="KAI6778186.1"/>
    </source>
</evidence>
<gene>
    <name evidence="2" type="ORF">J7T54_002721</name>
</gene>
<evidence type="ECO:0000256" key="1">
    <source>
        <dbReference type="SAM" id="SignalP"/>
    </source>
</evidence>
<dbReference type="EMBL" id="JAGIXG020000079">
    <property type="protein sequence ID" value="KAI6778186.1"/>
    <property type="molecule type" value="Genomic_DNA"/>
</dbReference>
<sequence>MERIATALLLTLALTIGRAGLALAQDCEKEIFRIGIQEDADALINCATLTGDVVIAATAKGSIDLDGIEKIDGNLSNEACFDSADDYDNDRLRDLLDGDFDGWKKSCRGLVELSSNTLTYIEGAWTLRALVDIASINFKKLKVLDGVPDNRMTSLNIDGVDRMTGKFHSVELVDLGISEWPAFRLIKIQDMSTDTLDTPDFDNPIKAEGRMRIDTIVAKDLPNISLFQIRNSDEIGLLEVHGRSWQTIMLEAAPRSDLSTSIEVPTQVVGNLTMTGIGQPFNFTFGYSGLSINTLHMVNNTMRNINLENVIVTDNLYIAGNRNLTQVRMFESMVGVEFDSIVFEDNPNLLVKLDSFGNSPLHGWAWGFNASILAVRDCPVGTKWFDFT</sequence>
<dbReference type="RefSeq" id="XP_051359042.1">
    <property type="nucleotide sequence ID" value="XM_051510038.1"/>
</dbReference>
<comment type="caution">
    <text evidence="2">The sequence shown here is derived from an EMBL/GenBank/DDBJ whole genome shotgun (WGS) entry which is preliminary data.</text>
</comment>
<keyword evidence="3" id="KW-1185">Reference proteome</keyword>